<name>A0AAE0F3Z9_9CHLO</name>
<feature type="compositionally biased region" description="Polar residues" evidence="1">
    <location>
        <begin position="57"/>
        <end position="72"/>
    </location>
</feature>
<evidence type="ECO:0000256" key="1">
    <source>
        <dbReference type="SAM" id="MobiDB-lite"/>
    </source>
</evidence>
<organism evidence="2 3">
    <name type="scientific">Cymbomonas tetramitiformis</name>
    <dbReference type="NCBI Taxonomy" id="36881"/>
    <lineage>
        <taxon>Eukaryota</taxon>
        <taxon>Viridiplantae</taxon>
        <taxon>Chlorophyta</taxon>
        <taxon>Pyramimonadophyceae</taxon>
        <taxon>Pyramimonadales</taxon>
        <taxon>Pyramimonadaceae</taxon>
        <taxon>Cymbomonas</taxon>
    </lineage>
</organism>
<evidence type="ECO:0000313" key="2">
    <source>
        <dbReference type="EMBL" id="KAK3249475.1"/>
    </source>
</evidence>
<evidence type="ECO:0000313" key="3">
    <source>
        <dbReference type="Proteomes" id="UP001190700"/>
    </source>
</evidence>
<reference evidence="2 3" key="1">
    <citation type="journal article" date="2015" name="Genome Biol. Evol.">
        <title>Comparative Genomics of a Bacterivorous Green Alga Reveals Evolutionary Causalities and Consequences of Phago-Mixotrophic Mode of Nutrition.</title>
        <authorList>
            <person name="Burns J.A."/>
            <person name="Paasch A."/>
            <person name="Narechania A."/>
            <person name="Kim E."/>
        </authorList>
    </citation>
    <scope>NUCLEOTIDE SEQUENCE [LARGE SCALE GENOMIC DNA]</scope>
    <source>
        <strain evidence="2 3">PLY_AMNH</strain>
    </source>
</reference>
<proteinExistence type="predicted"/>
<protein>
    <submittedName>
        <fullName evidence="2">Uncharacterized protein</fullName>
    </submittedName>
</protein>
<accession>A0AAE0F3Z9</accession>
<feature type="region of interest" description="Disordered" evidence="1">
    <location>
        <begin position="54"/>
        <end position="88"/>
    </location>
</feature>
<keyword evidence="3" id="KW-1185">Reference proteome</keyword>
<gene>
    <name evidence="2" type="ORF">CYMTET_41095</name>
</gene>
<dbReference type="EMBL" id="LGRX02027293">
    <property type="protein sequence ID" value="KAK3249475.1"/>
    <property type="molecule type" value="Genomic_DNA"/>
</dbReference>
<dbReference type="AlphaFoldDB" id="A0AAE0F3Z9"/>
<dbReference type="Proteomes" id="UP001190700">
    <property type="component" value="Unassembled WGS sequence"/>
</dbReference>
<comment type="caution">
    <text evidence="2">The sequence shown here is derived from an EMBL/GenBank/DDBJ whole genome shotgun (WGS) entry which is preliminary data.</text>
</comment>
<sequence length="88" mass="9904">MSAFKRVKGNLTLRKWSRKRFVRVLFEKSLRISASTPIASPCALPNTRDCRFRGGKVQSQSRTSGATQNFNPRVSRLSIEAYDGTPSQ</sequence>